<dbReference type="CDD" id="cd00077">
    <property type="entry name" value="HDc"/>
    <property type="match status" value="1"/>
</dbReference>
<dbReference type="SMART" id="SM00471">
    <property type="entry name" value="HDc"/>
    <property type="match status" value="1"/>
</dbReference>
<dbReference type="InterPro" id="IPR023293">
    <property type="entry name" value="dGTP_triP_hydro_central_sf"/>
</dbReference>
<dbReference type="NCBIfam" id="TIGR01353">
    <property type="entry name" value="dGTP_triPase"/>
    <property type="match status" value="1"/>
</dbReference>
<evidence type="ECO:0000313" key="5">
    <source>
        <dbReference type="Proteomes" id="UP000716906"/>
    </source>
</evidence>
<evidence type="ECO:0000259" key="3">
    <source>
        <dbReference type="PROSITE" id="PS51831"/>
    </source>
</evidence>
<dbReference type="PROSITE" id="PS51831">
    <property type="entry name" value="HD"/>
    <property type="match status" value="1"/>
</dbReference>
<reference evidence="4 5" key="1">
    <citation type="journal article" date="2021" name="Sci. Rep.">
        <title>The distribution of antibiotic resistance genes in chicken gut microbiota commensals.</title>
        <authorList>
            <person name="Juricova H."/>
            <person name="Matiasovicova J."/>
            <person name="Kubasova T."/>
            <person name="Cejkova D."/>
            <person name="Rychlik I."/>
        </authorList>
    </citation>
    <scope>NUCLEOTIDE SEQUENCE [LARGE SCALE GENOMIC DNA]</scope>
    <source>
        <strain evidence="4 5">An773</strain>
    </source>
</reference>
<keyword evidence="5" id="KW-1185">Reference proteome</keyword>
<evidence type="ECO:0000256" key="1">
    <source>
        <dbReference type="ARBA" id="ARBA00022801"/>
    </source>
</evidence>
<gene>
    <name evidence="4" type="ORF">H7U36_09905</name>
</gene>
<dbReference type="Gene3D" id="1.10.3550.10">
    <property type="entry name" value="eoxyguanosinetriphosphate triphosphohydrolase domain-like"/>
    <property type="match status" value="1"/>
</dbReference>
<dbReference type="Gene3D" id="1.10.3210.10">
    <property type="entry name" value="Hypothetical protein af1432"/>
    <property type="match status" value="1"/>
</dbReference>
<comment type="caution">
    <text evidence="4">The sequence shown here is derived from an EMBL/GenBank/DDBJ whole genome shotgun (WGS) entry which is preliminary data.</text>
</comment>
<name>A0ABS2E9T8_9FIRM</name>
<proteinExistence type="predicted"/>
<dbReference type="InterPro" id="IPR050135">
    <property type="entry name" value="dGTPase-like"/>
</dbReference>
<accession>A0ABS2E9T8</accession>
<feature type="domain" description="HD" evidence="3">
    <location>
        <begin position="63"/>
        <end position="254"/>
    </location>
</feature>
<dbReference type="RefSeq" id="WP_191493629.1">
    <property type="nucleotide sequence ID" value="NZ_JACLYY010000009.1"/>
</dbReference>
<feature type="region of interest" description="Disordered" evidence="2">
    <location>
        <begin position="1"/>
        <end position="26"/>
    </location>
</feature>
<dbReference type="Pfam" id="PF01966">
    <property type="entry name" value="HD"/>
    <property type="match status" value="1"/>
</dbReference>
<dbReference type="PANTHER" id="PTHR11373:SF32">
    <property type="entry name" value="DEOXYGUANOSINETRIPHOSPHATE TRIPHOSPHOHYDROLASE"/>
    <property type="match status" value="1"/>
</dbReference>
<dbReference type="PANTHER" id="PTHR11373">
    <property type="entry name" value="DEOXYNUCLEOSIDE TRIPHOSPHATE TRIPHOSPHOHYDROLASE"/>
    <property type="match status" value="1"/>
</dbReference>
<dbReference type="SUPFAM" id="SSF109604">
    <property type="entry name" value="HD-domain/PDEase-like"/>
    <property type="match status" value="1"/>
</dbReference>
<organism evidence="4 5">
    <name type="scientific">Faecalicatena fissicatena</name>
    <dbReference type="NCBI Taxonomy" id="290055"/>
    <lineage>
        <taxon>Bacteria</taxon>
        <taxon>Bacillati</taxon>
        <taxon>Bacillota</taxon>
        <taxon>Clostridia</taxon>
        <taxon>Lachnospirales</taxon>
        <taxon>Lachnospiraceae</taxon>
        <taxon>Faecalicatena</taxon>
    </lineage>
</organism>
<dbReference type="InterPro" id="IPR006674">
    <property type="entry name" value="HD_domain"/>
</dbReference>
<dbReference type="Proteomes" id="UP000716906">
    <property type="component" value="Unassembled WGS sequence"/>
</dbReference>
<protein>
    <submittedName>
        <fullName evidence="4">Deoxyguanosinetriphosphate triphosphohydrolase</fullName>
    </submittedName>
</protein>
<dbReference type="EMBL" id="JACLYY010000009">
    <property type="protein sequence ID" value="MBM6738406.1"/>
    <property type="molecule type" value="Genomic_DNA"/>
</dbReference>
<sequence length="472" mass="54699">MNWEQLLSPKRSRGSGQRHPGSSDLRSEFEKDYHRIIGSASFRRLQDKTQVFPLDKSDFIRTRLTHSLEVSSLAKSLGQNIGENILTYKKDPSFTPQMKEDICSILQCAGLIHDIGNPPFGHFGEVAIREWFERNLPRLIFRGEPVEQVLTEQMKQDFYHFEGNAQAFRLVTKLHFLVDENGMNLTYALLNTIVKYPVSSLGIDADCGDIKRKKIGYYLADEELFHRIERETGTNGRRHPLTFILEAADDIAYKTADIEDAFVKGFISYHMLMEELKKLKSIQNNNKVIFDPAGKLEELYRRGVEKGVDHPEEYAVKNWIVRVQGFLISCATYGFTSNYEAIMEGSYSSDLFYHTFAEELMELLGDVAMRRVFSTRQIYLMELVEAGILDYLMDSFVRAVIHYDEDDSALNSIDRRLVYFISSNYKDAYHYHARRKTDTEKLYLRLLLVTDFICGMTDSYAKRLYQELKAIL</sequence>
<evidence type="ECO:0000256" key="2">
    <source>
        <dbReference type="SAM" id="MobiDB-lite"/>
    </source>
</evidence>
<dbReference type="InterPro" id="IPR006261">
    <property type="entry name" value="dGTPase"/>
</dbReference>
<dbReference type="Gene3D" id="1.10.3410.10">
    <property type="entry name" value="putative deoxyguanosinetriphosphate triphosphohydrolase like domain"/>
    <property type="match status" value="1"/>
</dbReference>
<keyword evidence="1" id="KW-0378">Hydrolase</keyword>
<evidence type="ECO:0000313" key="4">
    <source>
        <dbReference type="EMBL" id="MBM6738406.1"/>
    </source>
</evidence>
<dbReference type="InterPro" id="IPR003607">
    <property type="entry name" value="HD/PDEase_dom"/>
</dbReference>
<dbReference type="InterPro" id="IPR027432">
    <property type="entry name" value="dGTP_triphosphohydrolase_C"/>
</dbReference>
<dbReference type="NCBIfam" id="NF002205">
    <property type="entry name" value="PRK01096.1"/>
    <property type="match status" value="1"/>
</dbReference>